<dbReference type="OrthoDB" id="4983072at2"/>
<name>A0A2N6VQ57_9MICO</name>
<sequence length="92" mass="10643">MSDIKHFLLVFDHSKNELILEKDFGTDIDSATDEYARQEQAHRDSNVIDIVLIGSDSIETVKVTHSTYFEKGERGKRLNRLDELSDYLHNFA</sequence>
<dbReference type="Proteomes" id="UP000235598">
    <property type="component" value="Unassembled WGS sequence"/>
</dbReference>
<dbReference type="AlphaFoldDB" id="A0A2N6VQ57"/>
<protein>
    <submittedName>
        <fullName evidence="1">Uncharacterized protein</fullName>
    </submittedName>
</protein>
<evidence type="ECO:0000313" key="2">
    <source>
        <dbReference type="Proteomes" id="UP000235598"/>
    </source>
</evidence>
<evidence type="ECO:0000313" key="1">
    <source>
        <dbReference type="EMBL" id="PMD06143.1"/>
    </source>
</evidence>
<accession>A0A2N6VQ57</accession>
<organism evidence="1 2">
    <name type="scientific">Brevibacterium paucivorans</name>
    <dbReference type="NCBI Taxonomy" id="170994"/>
    <lineage>
        <taxon>Bacteria</taxon>
        <taxon>Bacillati</taxon>
        <taxon>Actinomycetota</taxon>
        <taxon>Actinomycetes</taxon>
        <taxon>Micrococcales</taxon>
        <taxon>Brevibacteriaceae</taxon>
        <taxon>Brevibacterium</taxon>
    </lineage>
</organism>
<proteinExistence type="predicted"/>
<gene>
    <name evidence="1" type="ORF">CJ199_01775</name>
</gene>
<dbReference type="RefSeq" id="WP_102237796.1">
    <property type="nucleotide sequence ID" value="NZ_PNHK01000001.1"/>
</dbReference>
<comment type="caution">
    <text evidence="1">The sequence shown here is derived from an EMBL/GenBank/DDBJ whole genome shotgun (WGS) entry which is preliminary data.</text>
</comment>
<reference evidence="1 2" key="1">
    <citation type="submission" date="2017-09" db="EMBL/GenBank/DDBJ databases">
        <title>Bacterial strain isolated from the female urinary microbiota.</title>
        <authorList>
            <person name="Thomas-White K."/>
            <person name="Kumar N."/>
            <person name="Forster S."/>
            <person name="Putonti C."/>
            <person name="Lawley T."/>
            <person name="Wolfe A.J."/>
        </authorList>
    </citation>
    <scope>NUCLEOTIDE SEQUENCE [LARGE SCALE GENOMIC DNA]</scope>
    <source>
        <strain evidence="1 2">UMB1301</strain>
    </source>
</reference>
<dbReference type="EMBL" id="PNHK01000001">
    <property type="protein sequence ID" value="PMD06143.1"/>
    <property type="molecule type" value="Genomic_DNA"/>
</dbReference>